<organism evidence="1 2">
    <name type="scientific">Candida albicans P78048</name>
    <dbReference type="NCBI Taxonomy" id="1094989"/>
    <lineage>
        <taxon>Eukaryota</taxon>
        <taxon>Fungi</taxon>
        <taxon>Dikarya</taxon>
        <taxon>Ascomycota</taxon>
        <taxon>Saccharomycotina</taxon>
        <taxon>Pichiomycetes</taxon>
        <taxon>Debaryomycetaceae</taxon>
        <taxon>Candida/Lodderomyces clade</taxon>
        <taxon>Candida</taxon>
    </lineage>
</organism>
<dbReference type="EMBL" id="AJIX01000021">
    <property type="protein sequence ID" value="KGR10499.1"/>
    <property type="molecule type" value="Genomic_DNA"/>
</dbReference>
<name>A0AB34PTF4_CANAX</name>
<proteinExistence type="predicted"/>
<reference evidence="1 2" key="1">
    <citation type="submission" date="2013-12" db="EMBL/GenBank/DDBJ databases">
        <title>The Genome Sequence of Candida albicans P78048.</title>
        <authorList>
            <consortium name="The Broad Institute Genome Sequencing Platform"/>
            <consortium name="The Broad Institute Genome Sequencing Center for Infectious Disease"/>
            <person name="Cuomo C."/>
            <person name="Bennett R."/>
            <person name="Hirakawa M."/>
            <person name="Noverr M."/>
            <person name="Mitchell A."/>
            <person name="Young S.K."/>
            <person name="Zeng Q."/>
            <person name="Gargeya S."/>
            <person name="Fitzgerald M."/>
            <person name="Abouelleil A."/>
            <person name="Alvarado L."/>
            <person name="Berlin A.M."/>
            <person name="Chapman S.B."/>
            <person name="Dewar J."/>
            <person name="Goldberg J."/>
            <person name="Griggs A."/>
            <person name="Gujja S."/>
            <person name="Hansen M."/>
            <person name="Howarth C."/>
            <person name="Imamovic A."/>
            <person name="Larimer J."/>
            <person name="McCowan C."/>
            <person name="Murphy C."/>
            <person name="Pearson M."/>
            <person name="Priest M."/>
            <person name="Roberts A."/>
            <person name="Saif S."/>
            <person name="Shea T."/>
            <person name="Sykes S."/>
            <person name="Wortman J."/>
            <person name="Nusbaum C."/>
            <person name="Birren B."/>
        </authorList>
    </citation>
    <scope>NUCLEOTIDE SEQUENCE [LARGE SCALE GENOMIC DNA]</scope>
    <source>
        <strain evidence="1 2">P78048</strain>
    </source>
</reference>
<dbReference type="AlphaFoldDB" id="A0AB34PTF4"/>
<accession>A0AB34PTF4</accession>
<comment type="caution">
    <text evidence="1">The sequence shown here is derived from an EMBL/GenBank/DDBJ whole genome shotgun (WGS) entry which is preliminary data.</text>
</comment>
<evidence type="ECO:0000313" key="1">
    <source>
        <dbReference type="EMBL" id="KGR10499.1"/>
    </source>
</evidence>
<evidence type="ECO:0000313" key="2">
    <source>
        <dbReference type="Proteomes" id="UP000030161"/>
    </source>
</evidence>
<gene>
    <name evidence="1" type="ORF">MG3_03258</name>
</gene>
<protein>
    <submittedName>
        <fullName evidence="1">Uncharacterized protein</fullName>
    </submittedName>
</protein>
<sequence>MISTYIKERGLMSIGPYITKALESVESSPLAVLSFLFMYHEFQLKIHTILVFNSTKNLGCNKTIHYVITSKPILQRGNYCTNPLLTQELFLLTSYIYLTMGF</sequence>
<dbReference type="Proteomes" id="UP000030161">
    <property type="component" value="Unassembled WGS sequence"/>
</dbReference>